<accession>A0A0F7TWD8</accession>
<dbReference type="GO" id="GO:0051016">
    <property type="term" value="P:barbed-end actin filament capping"/>
    <property type="evidence" value="ECO:0007669"/>
    <property type="project" value="TreeGrafter"/>
</dbReference>
<dbReference type="PROSITE" id="PS50011">
    <property type="entry name" value="PROTEIN_KINASE_DOM"/>
    <property type="match status" value="1"/>
</dbReference>
<dbReference type="InterPro" id="IPR056279">
    <property type="entry name" value="Aip3p_Bud6_N"/>
</dbReference>
<dbReference type="SMART" id="SM00220">
    <property type="entry name" value="S_TKc"/>
    <property type="match status" value="1"/>
</dbReference>
<dbReference type="Gene3D" id="1.10.510.10">
    <property type="entry name" value="Transferase(Phosphotransferase) domain 1"/>
    <property type="match status" value="1"/>
</dbReference>
<keyword evidence="6" id="KW-1185">Reference proteome</keyword>
<evidence type="ECO:0000256" key="1">
    <source>
        <dbReference type="ARBA" id="ARBA00037935"/>
    </source>
</evidence>
<reference evidence="6" key="1">
    <citation type="journal article" date="2015" name="Genome Announc.">
        <title>Draft genome sequence of the fungus Penicillium brasilianum MG11.</title>
        <authorList>
            <person name="Horn F."/>
            <person name="Linde J."/>
            <person name="Mattern D.J."/>
            <person name="Walther G."/>
            <person name="Guthke R."/>
            <person name="Brakhage A.A."/>
            <person name="Valiante V."/>
        </authorList>
    </citation>
    <scope>NUCLEOTIDE SEQUENCE [LARGE SCALE GENOMIC DNA]</scope>
    <source>
        <strain evidence="6">MG11</strain>
    </source>
</reference>
<dbReference type="GO" id="GO:0051017">
    <property type="term" value="P:actin filament bundle assembly"/>
    <property type="evidence" value="ECO:0007669"/>
    <property type="project" value="TreeGrafter"/>
</dbReference>
<feature type="domain" description="Protein kinase" evidence="3">
    <location>
        <begin position="71"/>
        <end position="338"/>
    </location>
</feature>
<dbReference type="InterPro" id="IPR051661">
    <property type="entry name" value="Actin_filament_regulator"/>
</dbReference>
<feature type="domain" description="GBD/FH3" evidence="4">
    <location>
        <begin position="628"/>
        <end position="964"/>
    </location>
</feature>
<sequence>MDLSQLAALLQDLGDNAELTERIKSVINQSEATDLLQHFHLDAVISDECTTHIEYKVGQGLVPRKIEKRWYRREEPIGRGSYGQVWLEREGKASNQRAVKIMEKVLMTRHGIDFKKEILALAKFSKPQYQQQEVLVKFLGWCEQPSNLFLYMEYFELGDLEGHITGSITEDDIKDISTNLLNGLRIMHREGFAHRDLKPGNIFVVQKPPAARWWVKIGDFGISKRVNHELTALYTSIGTPLYMAPEITGDLDTDEPTSKYNNAVDMWSLGCVVYKVATQAVPFPARRDLRRFCIGGPFPEQPLLDRITADGTEFVKRLLVPDPRDRLSAESALQTSWLSQRRRKSEDSILVRARTSSDPKEPARSTADNDTDLSEATARISTSLLAAQPENPGTRETRESRRSSAYQIQQRLVTSTNGMPRPPNETSPPPGHVPDIVDRDSDPAEATIRLSAPGSRRPVEPSQPQSPRSPQPDNRVDLVQKAVTDTLLATKQLLNKLTEWSRKEATEGDVSGAWMRCGYNFNMACRRFNSVGIETTDIASFTPSLRTVLETTLGQDASPQALDLYLPRIRAIVIDMLHGMKQKQSLLRGEAQEVPAGTREPPVTTAEGSHPVSAAQATATKTPEDYLKRPRDDREVDQLFLKLIEKRGWNKLPAQAQRQMLAYTAEKKWTLIYQDRVTELPSKKYKSESGQILDRLDEEGRPEWFVKKIRDGTVTAKQLESLHVSLRTQRLRWVNAFVELHGLLALTNVLSSIHNKSSSQSATGSIRDTGDLDNEFSIVKCVESLMNTKSGANNALAHQQIVISLTNSLVSPELNTRKTVTEILTFLGHWGERQGYQKVLDAMDIVKDQHHKAGRFDFWIPAFEVAIDTHMQARGSDRKLDRSQVTETLLREYCYSTTCLINMLVSACDDDLKFRCHIRAQLNACGIQRILPKLERFEYGAIDRQIKRFRDDEAIDYEDLLHCE</sequence>
<dbReference type="Proteomes" id="UP000042958">
    <property type="component" value="Unassembled WGS sequence"/>
</dbReference>
<evidence type="ECO:0000259" key="4">
    <source>
        <dbReference type="PROSITE" id="PS51232"/>
    </source>
</evidence>
<dbReference type="EMBL" id="CDHK01000008">
    <property type="protein sequence ID" value="CEJ60226.1"/>
    <property type="molecule type" value="Genomic_DNA"/>
</dbReference>
<dbReference type="GO" id="GO:0005524">
    <property type="term" value="F:ATP binding"/>
    <property type="evidence" value="ECO:0007669"/>
    <property type="project" value="InterPro"/>
</dbReference>
<organism evidence="5 6">
    <name type="scientific">Penicillium brasilianum</name>
    <dbReference type="NCBI Taxonomy" id="104259"/>
    <lineage>
        <taxon>Eukaryota</taxon>
        <taxon>Fungi</taxon>
        <taxon>Dikarya</taxon>
        <taxon>Ascomycota</taxon>
        <taxon>Pezizomycotina</taxon>
        <taxon>Eurotiomycetes</taxon>
        <taxon>Eurotiomycetidae</taxon>
        <taxon>Eurotiales</taxon>
        <taxon>Aspergillaceae</taxon>
        <taxon>Penicillium</taxon>
    </lineage>
</organism>
<dbReference type="PROSITE" id="PS51232">
    <property type="entry name" value="GBD_FH3"/>
    <property type="match status" value="1"/>
</dbReference>
<dbReference type="InterPro" id="IPR000719">
    <property type="entry name" value="Prot_kinase_dom"/>
</dbReference>
<dbReference type="PANTHER" id="PTHR47102:SF2">
    <property type="entry name" value="PROTEIN BNI1"/>
    <property type="match status" value="1"/>
</dbReference>
<feature type="compositionally biased region" description="Basic and acidic residues" evidence="2">
    <location>
        <begin position="393"/>
        <end position="402"/>
    </location>
</feature>
<dbReference type="GO" id="GO:1903475">
    <property type="term" value="P:mitotic actomyosin contractile ring assembly"/>
    <property type="evidence" value="ECO:0007669"/>
    <property type="project" value="TreeGrafter"/>
</dbReference>
<feature type="region of interest" description="Disordered" evidence="2">
    <location>
        <begin position="344"/>
        <end position="475"/>
    </location>
</feature>
<dbReference type="SUPFAM" id="SSF56112">
    <property type="entry name" value="Protein kinase-like (PK-like)"/>
    <property type="match status" value="1"/>
</dbReference>
<dbReference type="PROSITE" id="PS00108">
    <property type="entry name" value="PROTEIN_KINASE_ST"/>
    <property type="match status" value="1"/>
</dbReference>
<dbReference type="InterPro" id="IPR010473">
    <property type="entry name" value="GTPase-bd"/>
</dbReference>
<protein>
    <recommendedName>
        <fullName evidence="7">Protein kinase domain-containing protein</fullName>
    </recommendedName>
</protein>
<dbReference type="GO" id="GO:0032153">
    <property type="term" value="C:cell division site"/>
    <property type="evidence" value="ECO:0007669"/>
    <property type="project" value="UniProtKB-ARBA"/>
</dbReference>
<dbReference type="Pfam" id="PF06371">
    <property type="entry name" value="Drf_GBD"/>
    <property type="match status" value="1"/>
</dbReference>
<feature type="compositionally biased region" description="Pro residues" evidence="2">
    <location>
        <begin position="420"/>
        <end position="432"/>
    </location>
</feature>
<evidence type="ECO:0008006" key="7">
    <source>
        <dbReference type="Google" id="ProtNLM"/>
    </source>
</evidence>
<feature type="compositionally biased region" description="Basic and acidic residues" evidence="2">
    <location>
        <begin position="344"/>
        <end position="363"/>
    </location>
</feature>
<dbReference type="GO" id="GO:0031267">
    <property type="term" value="F:small GTPase binding"/>
    <property type="evidence" value="ECO:0007669"/>
    <property type="project" value="InterPro"/>
</dbReference>
<dbReference type="InterPro" id="IPR008271">
    <property type="entry name" value="Ser/Thr_kinase_AS"/>
</dbReference>
<dbReference type="Pfam" id="PF00069">
    <property type="entry name" value="Pkinase"/>
    <property type="match status" value="1"/>
</dbReference>
<feature type="compositionally biased region" description="Polar residues" evidence="2">
    <location>
        <begin position="405"/>
        <end position="418"/>
    </location>
</feature>
<dbReference type="GO" id="GO:0003779">
    <property type="term" value="F:actin binding"/>
    <property type="evidence" value="ECO:0007669"/>
    <property type="project" value="InterPro"/>
</dbReference>
<dbReference type="Gene3D" id="1.25.10.10">
    <property type="entry name" value="Leucine-rich Repeat Variant"/>
    <property type="match status" value="1"/>
</dbReference>
<dbReference type="SMART" id="SM01140">
    <property type="entry name" value="Drf_GBD"/>
    <property type="match status" value="1"/>
</dbReference>
<dbReference type="AlphaFoldDB" id="A0A0F7TWD8"/>
<dbReference type="Pfam" id="PF23153">
    <property type="entry name" value="Aip3p_Bud6_N"/>
    <property type="match status" value="1"/>
</dbReference>
<dbReference type="GO" id="GO:0005938">
    <property type="term" value="C:cell cortex"/>
    <property type="evidence" value="ECO:0007669"/>
    <property type="project" value="UniProtKB-ARBA"/>
</dbReference>
<dbReference type="GO" id="GO:0043332">
    <property type="term" value="C:mating projection tip"/>
    <property type="evidence" value="ECO:0007669"/>
    <property type="project" value="TreeGrafter"/>
</dbReference>
<evidence type="ECO:0000313" key="5">
    <source>
        <dbReference type="EMBL" id="CEJ60226.1"/>
    </source>
</evidence>
<dbReference type="InterPro" id="IPR011989">
    <property type="entry name" value="ARM-like"/>
</dbReference>
<dbReference type="InterPro" id="IPR011009">
    <property type="entry name" value="Kinase-like_dom_sf"/>
</dbReference>
<feature type="region of interest" description="Disordered" evidence="2">
    <location>
        <begin position="588"/>
        <end position="623"/>
    </location>
</feature>
<comment type="similarity">
    <text evidence="1">Belongs to the formin homology family. BNI1 subfamily.</text>
</comment>
<dbReference type="InterPro" id="IPR016024">
    <property type="entry name" value="ARM-type_fold"/>
</dbReference>
<proteinExistence type="inferred from homology"/>
<dbReference type="GO" id="GO:0015629">
    <property type="term" value="C:actin cytoskeleton"/>
    <property type="evidence" value="ECO:0007669"/>
    <property type="project" value="UniProtKB-ARBA"/>
</dbReference>
<name>A0A0F7TWD8_PENBI</name>
<dbReference type="PANTHER" id="PTHR47102">
    <property type="entry name" value="PROTEIN BNI1"/>
    <property type="match status" value="1"/>
</dbReference>
<dbReference type="SUPFAM" id="SSF48371">
    <property type="entry name" value="ARM repeat"/>
    <property type="match status" value="1"/>
</dbReference>
<evidence type="ECO:0000313" key="6">
    <source>
        <dbReference type="Proteomes" id="UP000042958"/>
    </source>
</evidence>
<gene>
    <name evidence="5" type="ORF">PMG11_08809</name>
</gene>
<dbReference type="InterPro" id="IPR014768">
    <property type="entry name" value="GBD/FH3_dom"/>
</dbReference>
<feature type="compositionally biased region" description="Low complexity" evidence="2">
    <location>
        <begin position="460"/>
        <end position="472"/>
    </location>
</feature>
<evidence type="ECO:0000259" key="3">
    <source>
        <dbReference type="PROSITE" id="PS50011"/>
    </source>
</evidence>
<dbReference type="InterPro" id="IPR010472">
    <property type="entry name" value="FH3_dom"/>
</dbReference>
<dbReference type="OrthoDB" id="4369773at2759"/>
<evidence type="ECO:0000256" key="2">
    <source>
        <dbReference type="SAM" id="MobiDB-lite"/>
    </source>
</evidence>
<dbReference type="Pfam" id="PF06367">
    <property type="entry name" value="Drf_FH3"/>
    <property type="match status" value="1"/>
</dbReference>
<dbReference type="STRING" id="104259.A0A0F7TWD8"/>
<dbReference type="GO" id="GO:0004672">
    <property type="term" value="F:protein kinase activity"/>
    <property type="evidence" value="ECO:0007669"/>
    <property type="project" value="InterPro"/>
</dbReference>